<reference evidence="2 3" key="1">
    <citation type="submission" date="2018-03" db="EMBL/GenBank/DDBJ databases">
        <title>Genome sequencing of Weissella confusa isolates.</title>
        <authorList>
            <person name="Kajala I."/>
            <person name="Baruah R."/>
            <person name="Bergsveinson J."/>
            <person name="Juvonen R."/>
            <person name="Ziola B."/>
        </authorList>
    </citation>
    <scope>NUCLEOTIDE SEQUENCE [LARGE SCALE GENOMIC DNA]</scope>
    <source>
        <strain evidence="2 3">VTT E-062653</strain>
    </source>
</reference>
<dbReference type="Pfam" id="PF00188">
    <property type="entry name" value="CAP"/>
    <property type="match status" value="1"/>
</dbReference>
<accession>A0A4Z0S0Y5</accession>
<feature type="domain" description="LysM" evidence="1">
    <location>
        <begin position="116"/>
        <end position="160"/>
    </location>
</feature>
<gene>
    <name evidence="2" type="ORF">C6P11_02330</name>
</gene>
<dbReference type="InterPro" id="IPR018392">
    <property type="entry name" value="LysM"/>
</dbReference>
<evidence type="ECO:0000259" key="1">
    <source>
        <dbReference type="PROSITE" id="PS51782"/>
    </source>
</evidence>
<dbReference type="CDD" id="cd00118">
    <property type="entry name" value="LysM"/>
    <property type="match status" value="1"/>
</dbReference>
<dbReference type="OrthoDB" id="7845843at2"/>
<dbReference type="Pfam" id="PF01476">
    <property type="entry name" value="LysM"/>
    <property type="match status" value="1"/>
</dbReference>
<dbReference type="CDD" id="cd05379">
    <property type="entry name" value="CAP_bacterial"/>
    <property type="match status" value="1"/>
</dbReference>
<dbReference type="InterPro" id="IPR035940">
    <property type="entry name" value="CAP_sf"/>
</dbReference>
<evidence type="ECO:0000313" key="2">
    <source>
        <dbReference type="EMBL" id="TGE75282.1"/>
    </source>
</evidence>
<dbReference type="AlphaFoldDB" id="A0A4Z0S0Y5"/>
<dbReference type="PROSITE" id="PS51782">
    <property type="entry name" value="LYSM"/>
    <property type="match status" value="1"/>
</dbReference>
<dbReference type="InterPro" id="IPR036779">
    <property type="entry name" value="LysM_dom_sf"/>
</dbReference>
<name>A0A4Z0S0Y5_WEICO</name>
<sequence>MYCIRDIVINVPFFCYRDVTYLIYVLAIIESIRGSVVGLAKNVQKGNINNMINSKMNAMAKGMGAAALVAAAAILPMTNSNTAVSADDNAKPATDAASWRAKTVDDVKEAVKTAGTTYKIQEGDTIDTIAQATGLKVDDIVKMNNITNPNLIIVGEEIRLNGSVAPAQSSAAAEPAQSQASSAASSAPVASAAPAQTSVATAPVSTGSFADAVNALNAIRTAAGLSPVSYDASLSATAQYRADMMAGNVDAAHFAQSYGHEVVAIGFGAGSAAVNAWYAETGMIDNGSHPHTRWVLGSYSRVGFGYNAATGTFVAEAQ</sequence>
<dbReference type="EMBL" id="PVSN01000014">
    <property type="protein sequence ID" value="TGE75282.1"/>
    <property type="molecule type" value="Genomic_DNA"/>
</dbReference>
<dbReference type="InterPro" id="IPR014044">
    <property type="entry name" value="CAP_dom"/>
</dbReference>
<evidence type="ECO:0000313" key="3">
    <source>
        <dbReference type="Proteomes" id="UP000297646"/>
    </source>
</evidence>
<dbReference type="SUPFAM" id="SSF54106">
    <property type="entry name" value="LysM domain"/>
    <property type="match status" value="1"/>
</dbReference>
<dbReference type="Gene3D" id="3.40.33.10">
    <property type="entry name" value="CAP"/>
    <property type="match status" value="1"/>
</dbReference>
<proteinExistence type="predicted"/>
<dbReference type="Gene3D" id="3.10.350.10">
    <property type="entry name" value="LysM domain"/>
    <property type="match status" value="1"/>
</dbReference>
<protein>
    <recommendedName>
        <fullName evidence="1">LysM domain-containing protein</fullName>
    </recommendedName>
</protein>
<organism evidence="2 3">
    <name type="scientific">Weissella confusa</name>
    <name type="common">Lactobacillus confusus</name>
    <dbReference type="NCBI Taxonomy" id="1583"/>
    <lineage>
        <taxon>Bacteria</taxon>
        <taxon>Bacillati</taxon>
        <taxon>Bacillota</taxon>
        <taxon>Bacilli</taxon>
        <taxon>Lactobacillales</taxon>
        <taxon>Lactobacillaceae</taxon>
        <taxon>Weissella</taxon>
    </lineage>
</organism>
<dbReference type="Proteomes" id="UP000297646">
    <property type="component" value="Unassembled WGS sequence"/>
</dbReference>
<dbReference type="SMART" id="SM00257">
    <property type="entry name" value="LysM"/>
    <property type="match status" value="1"/>
</dbReference>
<dbReference type="SUPFAM" id="SSF55797">
    <property type="entry name" value="PR-1-like"/>
    <property type="match status" value="1"/>
</dbReference>
<comment type="caution">
    <text evidence="2">The sequence shown here is derived from an EMBL/GenBank/DDBJ whole genome shotgun (WGS) entry which is preliminary data.</text>
</comment>